<organism evidence="1">
    <name type="scientific">marine sediment metagenome</name>
    <dbReference type="NCBI Taxonomy" id="412755"/>
    <lineage>
        <taxon>unclassified sequences</taxon>
        <taxon>metagenomes</taxon>
        <taxon>ecological metagenomes</taxon>
    </lineage>
</organism>
<protein>
    <submittedName>
        <fullName evidence="1">Uncharacterized protein</fullName>
    </submittedName>
</protein>
<sequence length="49" mass="5887">MDKKMAEKRIVYWKRLLNSKGTPQSKKIAKEMVKTYTDFDVYAELNLEF</sequence>
<accession>A0A0F9R8U6</accession>
<evidence type="ECO:0000313" key="1">
    <source>
        <dbReference type="EMBL" id="KKN21641.1"/>
    </source>
</evidence>
<dbReference type="AlphaFoldDB" id="A0A0F9R8U6"/>
<reference evidence="1" key="1">
    <citation type="journal article" date="2015" name="Nature">
        <title>Complex archaea that bridge the gap between prokaryotes and eukaryotes.</title>
        <authorList>
            <person name="Spang A."/>
            <person name="Saw J.H."/>
            <person name="Jorgensen S.L."/>
            <person name="Zaremba-Niedzwiedzka K."/>
            <person name="Martijn J."/>
            <person name="Lind A.E."/>
            <person name="van Eijk R."/>
            <person name="Schleper C."/>
            <person name="Guy L."/>
            <person name="Ettema T.J."/>
        </authorList>
    </citation>
    <scope>NUCLEOTIDE SEQUENCE</scope>
</reference>
<gene>
    <name evidence="1" type="ORF">LCGC14_0923260</name>
</gene>
<comment type="caution">
    <text evidence="1">The sequence shown here is derived from an EMBL/GenBank/DDBJ whole genome shotgun (WGS) entry which is preliminary data.</text>
</comment>
<name>A0A0F9R8U6_9ZZZZ</name>
<proteinExistence type="predicted"/>
<dbReference type="EMBL" id="LAZR01003130">
    <property type="protein sequence ID" value="KKN21641.1"/>
    <property type="molecule type" value="Genomic_DNA"/>
</dbReference>